<comment type="similarity">
    <text evidence="3 10">Belongs to the cytochrome P450 family.</text>
</comment>
<evidence type="ECO:0000313" key="12">
    <source>
        <dbReference type="Proteomes" id="UP000076722"/>
    </source>
</evidence>
<protein>
    <submittedName>
        <fullName evidence="11">Cytochrome P450</fullName>
    </submittedName>
</protein>
<keyword evidence="12" id="KW-1185">Reference proteome</keyword>
<dbReference type="InterPro" id="IPR002401">
    <property type="entry name" value="Cyt_P450_E_grp-I"/>
</dbReference>
<dbReference type="EMBL" id="KV419418">
    <property type="protein sequence ID" value="KZS90975.1"/>
    <property type="molecule type" value="Genomic_DNA"/>
</dbReference>
<dbReference type="GO" id="GO:0005506">
    <property type="term" value="F:iron ion binding"/>
    <property type="evidence" value="ECO:0007669"/>
    <property type="project" value="InterPro"/>
</dbReference>
<dbReference type="InterPro" id="IPR001128">
    <property type="entry name" value="Cyt_P450"/>
</dbReference>
<dbReference type="SUPFAM" id="SSF48264">
    <property type="entry name" value="Cytochrome P450"/>
    <property type="match status" value="1"/>
</dbReference>
<evidence type="ECO:0000256" key="1">
    <source>
        <dbReference type="ARBA" id="ARBA00001971"/>
    </source>
</evidence>
<keyword evidence="4 9" id="KW-0349">Heme</keyword>
<dbReference type="GO" id="GO:0020037">
    <property type="term" value="F:heme binding"/>
    <property type="evidence" value="ECO:0007669"/>
    <property type="project" value="InterPro"/>
</dbReference>
<dbReference type="InterPro" id="IPR017972">
    <property type="entry name" value="Cyt_P450_CS"/>
</dbReference>
<dbReference type="InterPro" id="IPR050364">
    <property type="entry name" value="Cytochrome_P450_fung"/>
</dbReference>
<dbReference type="OrthoDB" id="2789670at2759"/>
<dbReference type="PRINTS" id="PR00463">
    <property type="entry name" value="EP450I"/>
</dbReference>
<keyword evidence="6 10" id="KW-0560">Oxidoreductase</keyword>
<comment type="pathway">
    <text evidence="2">Secondary metabolite biosynthesis.</text>
</comment>
<keyword evidence="7 9" id="KW-0408">Iron</keyword>
<dbReference type="STRING" id="1314777.A0A164RXG9"/>
<evidence type="ECO:0000256" key="8">
    <source>
        <dbReference type="ARBA" id="ARBA00023033"/>
    </source>
</evidence>
<evidence type="ECO:0000256" key="7">
    <source>
        <dbReference type="ARBA" id="ARBA00023004"/>
    </source>
</evidence>
<evidence type="ECO:0000256" key="4">
    <source>
        <dbReference type="ARBA" id="ARBA00022617"/>
    </source>
</evidence>
<evidence type="ECO:0000256" key="10">
    <source>
        <dbReference type="RuleBase" id="RU000461"/>
    </source>
</evidence>
<accession>A0A164RXG9</accession>
<dbReference type="Proteomes" id="UP000076722">
    <property type="component" value="Unassembled WGS sequence"/>
</dbReference>
<dbReference type="GO" id="GO:0004497">
    <property type="term" value="F:monooxygenase activity"/>
    <property type="evidence" value="ECO:0007669"/>
    <property type="project" value="UniProtKB-KW"/>
</dbReference>
<dbReference type="InterPro" id="IPR036396">
    <property type="entry name" value="Cyt_P450_sf"/>
</dbReference>
<evidence type="ECO:0000256" key="6">
    <source>
        <dbReference type="ARBA" id="ARBA00023002"/>
    </source>
</evidence>
<dbReference type="PRINTS" id="PR00385">
    <property type="entry name" value="P450"/>
</dbReference>
<keyword evidence="8 10" id="KW-0503">Monooxygenase</keyword>
<dbReference type="Pfam" id="PF00067">
    <property type="entry name" value="p450"/>
    <property type="match status" value="1"/>
</dbReference>
<organism evidence="11 12">
    <name type="scientific">Sistotremastrum niveocremeum HHB9708</name>
    <dbReference type="NCBI Taxonomy" id="1314777"/>
    <lineage>
        <taxon>Eukaryota</taxon>
        <taxon>Fungi</taxon>
        <taxon>Dikarya</taxon>
        <taxon>Basidiomycota</taxon>
        <taxon>Agaricomycotina</taxon>
        <taxon>Agaricomycetes</taxon>
        <taxon>Sistotremastrales</taxon>
        <taxon>Sistotremastraceae</taxon>
        <taxon>Sertulicium</taxon>
        <taxon>Sertulicium niveocremeum</taxon>
    </lineage>
</organism>
<dbReference type="GO" id="GO:0016705">
    <property type="term" value="F:oxidoreductase activity, acting on paired donors, with incorporation or reduction of molecular oxygen"/>
    <property type="evidence" value="ECO:0007669"/>
    <property type="project" value="InterPro"/>
</dbReference>
<feature type="binding site" description="axial binding residue" evidence="9">
    <location>
        <position position="173"/>
    </location>
    <ligand>
        <name>heme</name>
        <dbReference type="ChEBI" id="CHEBI:30413"/>
    </ligand>
    <ligandPart>
        <name>Fe</name>
        <dbReference type="ChEBI" id="CHEBI:18248"/>
    </ligandPart>
</feature>
<evidence type="ECO:0000256" key="2">
    <source>
        <dbReference type="ARBA" id="ARBA00005179"/>
    </source>
</evidence>
<proteinExistence type="inferred from homology"/>
<dbReference type="AlphaFoldDB" id="A0A164RXG9"/>
<name>A0A164RXG9_9AGAM</name>
<sequence length="244" mass="27106">MATALIEENLRPDGTIVHEELISGALGITYLGGADTTVSSLDTFMIAMMLNPVVQREAQKSIDEVLQGERLPNLDDRPSLPFLDALFMEIQRNTPIGIAHRSTHDDIYEGVLIPKGTMIIFNVMAIMHNPDDFPNPEIFNPYRFLESDGNKHTLKKAENDPLNTAFGYGPRICPGRHFATSWLWLEMSTILAIFDISPMIDAAGNDILPDLEYVPAVVSHPKPFQVRLKRRDNIGAVLAAADLI</sequence>
<evidence type="ECO:0000256" key="5">
    <source>
        <dbReference type="ARBA" id="ARBA00022723"/>
    </source>
</evidence>
<comment type="cofactor">
    <cofactor evidence="1 9">
        <name>heme</name>
        <dbReference type="ChEBI" id="CHEBI:30413"/>
    </cofactor>
</comment>
<reference evidence="11 12" key="1">
    <citation type="journal article" date="2016" name="Mol. Biol. Evol.">
        <title>Comparative Genomics of Early-Diverging Mushroom-Forming Fungi Provides Insights into the Origins of Lignocellulose Decay Capabilities.</title>
        <authorList>
            <person name="Nagy L.G."/>
            <person name="Riley R."/>
            <person name="Tritt A."/>
            <person name="Adam C."/>
            <person name="Daum C."/>
            <person name="Floudas D."/>
            <person name="Sun H."/>
            <person name="Yadav J.S."/>
            <person name="Pangilinan J."/>
            <person name="Larsson K.H."/>
            <person name="Matsuura K."/>
            <person name="Barry K."/>
            <person name="Labutti K."/>
            <person name="Kuo R."/>
            <person name="Ohm R.A."/>
            <person name="Bhattacharya S.S."/>
            <person name="Shirouzu T."/>
            <person name="Yoshinaga Y."/>
            <person name="Martin F.M."/>
            <person name="Grigoriev I.V."/>
            <person name="Hibbett D.S."/>
        </authorList>
    </citation>
    <scope>NUCLEOTIDE SEQUENCE [LARGE SCALE GENOMIC DNA]</scope>
    <source>
        <strain evidence="11 12">HHB9708</strain>
    </source>
</reference>
<evidence type="ECO:0000256" key="9">
    <source>
        <dbReference type="PIRSR" id="PIRSR602401-1"/>
    </source>
</evidence>
<keyword evidence="5 9" id="KW-0479">Metal-binding</keyword>
<dbReference type="PANTHER" id="PTHR46300">
    <property type="entry name" value="P450, PUTATIVE (EUROFUNG)-RELATED-RELATED"/>
    <property type="match status" value="1"/>
</dbReference>
<gene>
    <name evidence="11" type="ORF">SISNIDRAFT_443700</name>
</gene>
<dbReference type="PANTHER" id="PTHR46300:SF7">
    <property type="entry name" value="P450, PUTATIVE (EUROFUNG)-RELATED"/>
    <property type="match status" value="1"/>
</dbReference>
<evidence type="ECO:0000256" key="3">
    <source>
        <dbReference type="ARBA" id="ARBA00010617"/>
    </source>
</evidence>
<dbReference type="PROSITE" id="PS00086">
    <property type="entry name" value="CYTOCHROME_P450"/>
    <property type="match status" value="1"/>
</dbReference>
<evidence type="ECO:0000313" key="11">
    <source>
        <dbReference type="EMBL" id="KZS90975.1"/>
    </source>
</evidence>
<dbReference type="Gene3D" id="1.10.630.10">
    <property type="entry name" value="Cytochrome P450"/>
    <property type="match status" value="1"/>
</dbReference>